<gene>
    <name evidence="1" type="ORF">BGZ95_007758</name>
</gene>
<dbReference type="Proteomes" id="UP001194580">
    <property type="component" value="Unassembled WGS sequence"/>
</dbReference>
<reference evidence="1" key="1">
    <citation type="journal article" date="2020" name="Fungal Divers.">
        <title>Resolving the Mortierellaceae phylogeny through synthesis of multi-gene phylogenetics and phylogenomics.</title>
        <authorList>
            <person name="Vandepol N."/>
            <person name="Liber J."/>
            <person name="Desiro A."/>
            <person name="Na H."/>
            <person name="Kennedy M."/>
            <person name="Barry K."/>
            <person name="Grigoriev I.V."/>
            <person name="Miller A.N."/>
            <person name="O'Donnell K."/>
            <person name="Stajich J.E."/>
            <person name="Bonito G."/>
        </authorList>
    </citation>
    <scope>NUCLEOTIDE SEQUENCE</scope>
    <source>
        <strain evidence="1">NRRL 28262</strain>
    </source>
</reference>
<comment type="caution">
    <text evidence="1">The sequence shown here is derived from an EMBL/GenBank/DDBJ whole genome shotgun (WGS) entry which is preliminary data.</text>
</comment>
<evidence type="ECO:0000313" key="2">
    <source>
        <dbReference type="Proteomes" id="UP001194580"/>
    </source>
</evidence>
<dbReference type="EMBL" id="JAAAIL010000387">
    <property type="protein sequence ID" value="KAG0276275.1"/>
    <property type="molecule type" value="Genomic_DNA"/>
</dbReference>
<proteinExistence type="predicted"/>
<dbReference type="Gene3D" id="1.10.1410.10">
    <property type="match status" value="1"/>
</dbReference>
<evidence type="ECO:0000313" key="1">
    <source>
        <dbReference type="EMBL" id="KAG0276275.1"/>
    </source>
</evidence>
<keyword evidence="2" id="KW-1185">Reference proteome</keyword>
<dbReference type="SUPFAM" id="SSF81631">
    <property type="entry name" value="PAP/OAS1 substrate-binding domain"/>
    <property type="match status" value="1"/>
</dbReference>
<dbReference type="AlphaFoldDB" id="A0AAD4DER8"/>
<accession>A0AAD4DER8</accession>
<organism evidence="1 2">
    <name type="scientific">Linnemannia exigua</name>
    <dbReference type="NCBI Taxonomy" id="604196"/>
    <lineage>
        <taxon>Eukaryota</taxon>
        <taxon>Fungi</taxon>
        <taxon>Fungi incertae sedis</taxon>
        <taxon>Mucoromycota</taxon>
        <taxon>Mortierellomycotina</taxon>
        <taxon>Mortierellomycetes</taxon>
        <taxon>Mortierellales</taxon>
        <taxon>Mortierellaceae</taxon>
        <taxon>Linnemannia</taxon>
    </lineage>
</organism>
<sequence length="138" mass="15578">MMLIVFLQNMASPAILSRLQQSRLRSRRIIDGYDCSYDSTSNYRPVVTIIRTRQDNSWSIFATTLTTPLTMPARRSILVSACSEIAASIHQRALGRTRDPSLSRFVSSIFDPFITGRNLAGNCSRDNVNKIRDCFRSA</sequence>
<name>A0AAD4DER8_9FUNG</name>
<protein>
    <submittedName>
        <fullName evidence="1">Uncharacterized protein</fullName>
    </submittedName>
</protein>